<evidence type="ECO:0000313" key="3">
    <source>
        <dbReference type="EMBL" id="OAL09797.1"/>
    </source>
</evidence>
<sequence>MSSSLITNLSLSGIGLTTIGGIIGGGYYLLKDDPRPITKFLDVKKRTLLSLTDSSDDIHWKTNWGKYIDRFNPPPKPKPLKPKDSQAPTEPDPVPESIKDVWSLSDWDQKKGDKEKVPQTFKDACSTKSKENVPGIWSAKFKEVEEYCTKATPEDL</sequence>
<gene>
    <name evidence="3" type="ORF">A6V39_05060</name>
</gene>
<name>A0A1A9QBG0_9MOLU</name>
<keyword evidence="2" id="KW-0812">Transmembrane</keyword>
<evidence type="ECO:0000313" key="4">
    <source>
        <dbReference type="Proteomes" id="UP000077623"/>
    </source>
</evidence>
<evidence type="ECO:0000256" key="2">
    <source>
        <dbReference type="SAM" id="Phobius"/>
    </source>
</evidence>
<keyword evidence="4" id="KW-1185">Reference proteome</keyword>
<dbReference type="Proteomes" id="UP000077623">
    <property type="component" value="Unassembled WGS sequence"/>
</dbReference>
<dbReference type="STRING" id="432608.A6V39_05060"/>
<proteinExistence type="predicted"/>
<dbReference type="RefSeq" id="WP_187150649.1">
    <property type="nucleotide sequence ID" value="NZ_LWUJ01000014.1"/>
</dbReference>
<organism evidence="3 4">
    <name type="scientific">Candidatus Mycoplasma haematobovis</name>
    <dbReference type="NCBI Taxonomy" id="432608"/>
    <lineage>
        <taxon>Bacteria</taxon>
        <taxon>Bacillati</taxon>
        <taxon>Mycoplasmatota</taxon>
        <taxon>Mollicutes</taxon>
        <taxon>Mycoplasmataceae</taxon>
        <taxon>Mycoplasma</taxon>
    </lineage>
</organism>
<accession>A0A1A9QBG0</accession>
<comment type="caution">
    <text evidence="3">The sequence shown here is derived from an EMBL/GenBank/DDBJ whole genome shotgun (WGS) entry which is preliminary data.</text>
</comment>
<dbReference type="AlphaFoldDB" id="A0A1A9QBG0"/>
<feature type="transmembrane region" description="Helical" evidence="2">
    <location>
        <begin position="6"/>
        <end position="30"/>
    </location>
</feature>
<reference evidence="4" key="1">
    <citation type="submission" date="2016-04" db="EMBL/GenBank/DDBJ databases">
        <authorList>
            <person name="Quiroz-Castaneda R.E."/>
            <person name="Martinez-Ocampo F."/>
        </authorList>
    </citation>
    <scope>NUCLEOTIDE SEQUENCE [LARGE SCALE GENOMIC DNA]</scope>
    <source>
        <strain evidence="4">INIFAP01</strain>
    </source>
</reference>
<protein>
    <submittedName>
        <fullName evidence="3">Uncharacterized protein</fullName>
    </submittedName>
</protein>
<keyword evidence="2" id="KW-1133">Transmembrane helix</keyword>
<evidence type="ECO:0000256" key="1">
    <source>
        <dbReference type="SAM" id="MobiDB-lite"/>
    </source>
</evidence>
<dbReference type="EMBL" id="LWUJ01000014">
    <property type="protein sequence ID" value="OAL09797.1"/>
    <property type="molecule type" value="Genomic_DNA"/>
</dbReference>
<feature type="region of interest" description="Disordered" evidence="1">
    <location>
        <begin position="70"/>
        <end position="100"/>
    </location>
</feature>
<keyword evidence="2" id="KW-0472">Membrane</keyword>